<evidence type="ECO:0000313" key="2">
    <source>
        <dbReference type="EMBL" id="MDA0644514.1"/>
    </source>
</evidence>
<dbReference type="RefSeq" id="WP_271278472.1">
    <property type="nucleotide sequence ID" value="NZ_BAABFD010000004.1"/>
</dbReference>
<proteinExistence type="predicted"/>
<sequence length="75" mass="8072">MRKAIQIVGFVLALQGISGAIDHVAVQPFFGFFLNFFNRVIIPRIDVLTGYELFANLALAALGVVLVIAAERAPG</sequence>
<comment type="caution">
    <text evidence="2">The sequence shown here is derived from an EMBL/GenBank/DDBJ whole genome shotgun (WGS) entry which is preliminary data.</text>
</comment>
<gene>
    <name evidence="2" type="ORF">OUY24_28125</name>
</gene>
<feature type="transmembrane region" description="Helical" evidence="1">
    <location>
        <begin position="53"/>
        <end position="70"/>
    </location>
</feature>
<dbReference type="EMBL" id="JAPNUD010000100">
    <property type="protein sequence ID" value="MDA0644514.1"/>
    <property type="molecule type" value="Genomic_DNA"/>
</dbReference>
<accession>A0ABT4T4T9</accession>
<reference evidence="2 3" key="1">
    <citation type="submission" date="2022-11" db="EMBL/GenBank/DDBJ databases">
        <title>Nonomuraea corallina sp. nov., a new species of the genus Nonomuraea isolated from sea side sediment in Thai sea.</title>
        <authorList>
            <person name="Ngamcharungchit C."/>
            <person name="Matsumoto A."/>
            <person name="Suriyachadkun C."/>
            <person name="Panbangred W."/>
            <person name="Inahashi Y."/>
            <person name="Intra B."/>
        </authorList>
    </citation>
    <scope>NUCLEOTIDE SEQUENCE [LARGE SCALE GENOMIC DNA]</scope>
    <source>
        <strain evidence="2 3">DSM 43553</strain>
    </source>
</reference>
<evidence type="ECO:0000256" key="1">
    <source>
        <dbReference type="SAM" id="Phobius"/>
    </source>
</evidence>
<evidence type="ECO:0000313" key="3">
    <source>
        <dbReference type="Proteomes" id="UP001212498"/>
    </source>
</evidence>
<keyword evidence="1" id="KW-0472">Membrane</keyword>
<dbReference type="Proteomes" id="UP001212498">
    <property type="component" value="Unassembled WGS sequence"/>
</dbReference>
<keyword evidence="1" id="KW-0812">Transmembrane</keyword>
<organism evidence="2 3">
    <name type="scientific">Nonomuraea ferruginea</name>
    <dbReference type="NCBI Taxonomy" id="46174"/>
    <lineage>
        <taxon>Bacteria</taxon>
        <taxon>Bacillati</taxon>
        <taxon>Actinomycetota</taxon>
        <taxon>Actinomycetes</taxon>
        <taxon>Streptosporangiales</taxon>
        <taxon>Streptosporangiaceae</taxon>
        <taxon>Nonomuraea</taxon>
    </lineage>
</organism>
<keyword evidence="3" id="KW-1185">Reference proteome</keyword>
<protein>
    <submittedName>
        <fullName evidence="2">Uncharacterized protein</fullName>
    </submittedName>
</protein>
<keyword evidence="1" id="KW-1133">Transmembrane helix</keyword>
<name>A0ABT4T4T9_9ACTN</name>